<proteinExistence type="predicted"/>
<accession>A0A1X7VM37</accession>
<organism evidence="1">
    <name type="scientific">Amphimedon queenslandica</name>
    <name type="common">Sponge</name>
    <dbReference type="NCBI Taxonomy" id="400682"/>
    <lineage>
        <taxon>Eukaryota</taxon>
        <taxon>Metazoa</taxon>
        <taxon>Porifera</taxon>
        <taxon>Demospongiae</taxon>
        <taxon>Heteroscleromorpha</taxon>
        <taxon>Haplosclerida</taxon>
        <taxon>Niphatidae</taxon>
        <taxon>Amphimedon</taxon>
    </lineage>
</organism>
<dbReference type="InParanoid" id="A0A1X7VM37"/>
<name>A0A1X7VM37_AMPQE</name>
<reference evidence="1" key="1">
    <citation type="submission" date="2017-05" db="UniProtKB">
        <authorList>
            <consortium name="EnsemblMetazoa"/>
        </authorList>
    </citation>
    <scope>IDENTIFICATION</scope>
</reference>
<evidence type="ECO:0000313" key="1">
    <source>
        <dbReference type="EnsemblMetazoa" id="Aqu2.1.41451_001"/>
    </source>
</evidence>
<dbReference type="AlphaFoldDB" id="A0A1X7VM37"/>
<dbReference type="EnsemblMetazoa" id="Aqu2.1.41451_001">
    <property type="protein sequence ID" value="Aqu2.1.41451_001"/>
    <property type="gene ID" value="Aqu2.1.41451"/>
</dbReference>
<protein>
    <submittedName>
        <fullName evidence="1">Uncharacterized protein</fullName>
    </submittedName>
</protein>
<sequence length="45" mass="5132">MTNNKHSLTGSSSQAHLKHHLFNFVYFLETIKTNFFTTKGGMDSI</sequence>